<dbReference type="Pfam" id="PF08381">
    <property type="entry name" value="BRX"/>
    <property type="match status" value="1"/>
</dbReference>
<feature type="repeat" description="RCC1" evidence="6">
    <location>
        <begin position="539"/>
        <end position="592"/>
    </location>
</feature>
<evidence type="ECO:0000256" key="3">
    <source>
        <dbReference type="ARBA" id="ARBA00022771"/>
    </source>
</evidence>
<dbReference type="Pfam" id="PF25390">
    <property type="entry name" value="WD40_RLD"/>
    <property type="match status" value="1"/>
</dbReference>
<gene>
    <name evidence="8" type="ORF">ZEAMMB73_Zm00001d051479</name>
</gene>
<proteinExistence type="predicted"/>
<dbReference type="PANTHER" id="PTHR22870">
    <property type="entry name" value="REGULATOR OF CHROMOSOME CONDENSATION"/>
    <property type="match status" value="1"/>
</dbReference>
<evidence type="ECO:0000256" key="4">
    <source>
        <dbReference type="ARBA" id="ARBA00022833"/>
    </source>
</evidence>
<keyword evidence="2" id="KW-0677">Repeat</keyword>
<feature type="compositionally biased region" description="Low complexity" evidence="7">
    <location>
        <begin position="988"/>
        <end position="997"/>
    </location>
</feature>
<dbReference type="PROSITE" id="PS50119">
    <property type="entry name" value="ZF_BBOX"/>
    <property type="match status" value="1"/>
</dbReference>
<keyword evidence="4" id="KW-0862">Zinc</keyword>
<evidence type="ECO:0000256" key="6">
    <source>
        <dbReference type="PROSITE-ProRule" id="PRU00235"/>
    </source>
</evidence>
<dbReference type="InterPro" id="IPR001849">
    <property type="entry name" value="PH_domain"/>
</dbReference>
<name>A0A1D6Q734_MAIZE</name>
<dbReference type="GO" id="GO:0008270">
    <property type="term" value="F:zinc ion binding"/>
    <property type="evidence" value="ECO:0007669"/>
    <property type="project" value="UniProtKB-KW"/>
</dbReference>
<dbReference type="InterPro" id="IPR000315">
    <property type="entry name" value="Znf_B-box"/>
</dbReference>
<dbReference type="InterPro" id="IPR051210">
    <property type="entry name" value="Ub_ligase/GEF_domain"/>
</dbReference>
<dbReference type="PROSITE" id="PS50012">
    <property type="entry name" value="RCC1_3"/>
    <property type="match status" value="7"/>
</dbReference>
<dbReference type="InterPro" id="IPR011011">
    <property type="entry name" value="Znf_FYVE_PHD"/>
</dbReference>
<feature type="repeat" description="RCC1" evidence="6">
    <location>
        <begin position="264"/>
        <end position="317"/>
    </location>
</feature>
<dbReference type="InterPro" id="IPR000408">
    <property type="entry name" value="Reg_chr_condens"/>
</dbReference>
<dbReference type="PRINTS" id="PR00633">
    <property type="entry name" value="RCCNDNSATION"/>
</dbReference>
<dbReference type="PROSITE" id="PS00626">
    <property type="entry name" value="RCC1_2"/>
    <property type="match status" value="1"/>
</dbReference>
<dbReference type="SUPFAM" id="SSF57903">
    <property type="entry name" value="FYVE/PHD zinc finger"/>
    <property type="match status" value="1"/>
</dbReference>
<dbReference type="InParanoid" id="A0A1D6Q734"/>
<feature type="compositionally biased region" description="Polar residues" evidence="7">
    <location>
        <begin position="758"/>
        <end position="776"/>
    </location>
</feature>
<dbReference type="PANTHER" id="PTHR22870:SF311">
    <property type="entry name" value="REGULATOR OF CHROMOSOME CONDENSATION (RCC1) FAMILY PROTEIN-RELATED"/>
    <property type="match status" value="1"/>
</dbReference>
<evidence type="ECO:0000256" key="1">
    <source>
        <dbReference type="ARBA" id="ARBA00022723"/>
    </source>
</evidence>
<dbReference type="InterPro" id="IPR058923">
    <property type="entry name" value="RCC1-like_dom"/>
</dbReference>
<dbReference type="CDD" id="cd13365">
    <property type="entry name" value="PH_PLC_plant-like"/>
    <property type="match status" value="1"/>
</dbReference>
<evidence type="ECO:0000313" key="8">
    <source>
        <dbReference type="EMBL" id="AQK54304.1"/>
    </source>
</evidence>
<evidence type="ECO:0000256" key="2">
    <source>
        <dbReference type="ARBA" id="ARBA00022737"/>
    </source>
</evidence>
<protein>
    <submittedName>
        <fullName evidence="8">Putative regulator of chromosome condensation (RCC1) family protein</fullName>
    </submittedName>
</protein>
<dbReference type="InterPro" id="IPR009091">
    <property type="entry name" value="RCC1/BLIP-II"/>
</dbReference>
<dbReference type="STRING" id="4577.A0A1D6Q734"/>
<dbReference type="Pfam" id="PF01363">
    <property type="entry name" value="FYVE"/>
    <property type="match status" value="1"/>
</dbReference>
<feature type="repeat" description="RCC1" evidence="6">
    <location>
        <begin position="370"/>
        <end position="424"/>
    </location>
</feature>
<dbReference type="Gene3D" id="3.30.40.10">
    <property type="entry name" value="Zinc/RING finger domain, C3HC4 (zinc finger)"/>
    <property type="match status" value="1"/>
</dbReference>
<dbReference type="InterPro" id="IPR013083">
    <property type="entry name" value="Znf_RING/FYVE/PHD"/>
</dbReference>
<dbReference type="CDD" id="cd00065">
    <property type="entry name" value="FYVE_like_SF"/>
    <property type="match status" value="1"/>
</dbReference>
<evidence type="ECO:0000256" key="7">
    <source>
        <dbReference type="SAM" id="MobiDB-lite"/>
    </source>
</evidence>
<accession>A0A1D6Q734</accession>
<dbReference type="InterPro" id="IPR013591">
    <property type="entry name" value="Brevis_radix_dom"/>
</dbReference>
<feature type="region of interest" description="Disordered" evidence="7">
    <location>
        <begin position="756"/>
        <end position="780"/>
    </location>
</feature>
<dbReference type="InterPro" id="IPR017455">
    <property type="entry name" value="Znf_FYVE-rel"/>
</dbReference>
<dbReference type="InterPro" id="IPR011993">
    <property type="entry name" value="PH-like_dom_sf"/>
</dbReference>
<sequence>MAGGFEWSSSASTTRGVELQQSIVALKKGAHLLKCGKRGKPKFCTVRLSYDERALIWYSKERGKRLSLNSVSSVVLGQKTTKLLRLHWPEKESHSLSIIYKNGESSLDLVCKDRDQAECWYLGLTAVISAPCTPLLLIDSTNSRRINSCTNSPPSYIQQRSRLFAVHDGRNFPKVNSLYGSPRLIQNKYLRNNLDCSEPFFSPRQRAWSELDFYLEKISPELVDRVKNNLRDIKSAEIINDQRIMQIPKLKQSEGSNAAADSLKDIFVWGDALGRMSDHGHVSASNISLPRLLKSSEILDVQSIACGEKHAAIVTKQGQVFSWGEENGGRLGHKTSDSVSDPKIIDSLSSTPVKTIAFGAKFTCAVSVSGELYEWGEGIDSLGFGTNQCQRSPWFPHKLIRTSDGISVAKIACGQWHTAIVSSTGKLFTYGHGAFGVLGHGDTRSFVQPKEVESLRGLRVKSVACGPWHTAAIVETSGTLKSNAPGGKLFTWGDAGGEKLGHTDKKSKLVPTRVESLVDCDFTQVSCGISLTAVLTITGVVFTIGSKDHGQLGNPRSDTDSACICMVEGPLKTEFVKDISCGSSHVAVLAMNGKVFTWGKGTEGQLGLGDYVDRSSPTLVEALEDKQVDSIVCSSNSTAAICVHGEISSKDQSVCSSCRLAFRFTRKKHNCYNCGSMVCNSCSSNKVHRAALAPDKSKRCRVCDACFNELNKTAEHGKMSCGSKIQKEPSYLAETRTYTPKLSRMLKEANFIMEKMGSSAQSPGQRNQEPATPNQMQKERWGQVECPDRFKCARDNIPHRLTPKKQTIDDYPMRRMADPVSQKTAAPLTQTTSDRRKEQDLIEKILLEEVKQLQAQMVILHLSKQVTTLAEECRHRSLKVRLYKRKLEETWLIVRDEATKCEAAEEIIKVLTNQRNALSNKLLDGLELDGSSIVPNPPDKALATCKTPPLNSIRDQHNAEAEEVLDTRSTASSNTVAVDDSAAHQNGRSRASSSSRGYYDDGGTDSTAAPTDSNGVIEQIERGVYITVVTSPSGKKGIKRIRFSRKHFGEAEAQKWWERNESRVFAKYDSVEYLAA</sequence>
<dbReference type="EMBL" id="CM000780">
    <property type="protein sequence ID" value="AQK54304.1"/>
    <property type="molecule type" value="Genomic_DNA"/>
</dbReference>
<reference evidence="8" key="1">
    <citation type="submission" date="2015-12" db="EMBL/GenBank/DDBJ databases">
        <title>Update maize B73 reference genome by single molecule sequencing technologies.</title>
        <authorList>
            <consortium name="Maize Genome Sequencing Project"/>
            <person name="Ware D."/>
        </authorList>
    </citation>
    <scope>NUCLEOTIDE SEQUENCE</scope>
    <source>
        <tissue evidence="8">Seedling</tissue>
    </source>
</reference>
<feature type="repeat" description="RCC1" evidence="6">
    <location>
        <begin position="487"/>
        <end position="538"/>
    </location>
</feature>
<dbReference type="AlphaFoldDB" id="A0A1D6Q734"/>
<feature type="repeat" description="RCC1" evidence="6">
    <location>
        <begin position="318"/>
        <end position="369"/>
    </location>
</feature>
<dbReference type="Gene3D" id="2.30.29.30">
    <property type="entry name" value="Pleckstrin-homology domain (PH domain)/Phosphotyrosine-binding domain (PTB)"/>
    <property type="match status" value="1"/>
</dbReference>
<dbReference type="ExpressionAtlas" id="A0A1D6Q734">
    <property type="expression patterns" value="baseline and differential"/>
</dbReference>
<dbReference type="Pfam" id="PF16457">
    <property type="entry name" value="PH_12"/>
    <property type="match status" value="1"/>
</dbReference>
<dbReference type="InterPro" id="IPR000306">
    <property type="entry name" value="Znf_FYVE"/>
</dbReference>
<dbReference type="PROSITE" id="PS50178">
    <property type="entry name" value="ZF_FYVE"/>
    <property type="match status" value="1"/>
</dbReference>
<feature type="repeat" description="RCC1" evidence="6">
    <location>
        <begin position="593"/>
        <end position="644"/>
    </location>
</feature>
<dbReference type="SUPFAM" id="SSF50729">
    <property type="entry name" value="PH domain-like"/>
    <property type="match status" value="1"/>
</dbReference>
<dbReference type="PROSITE" id="PS51514">
    <property type="entry name" value="BRX"/>
    <property type="match status" value="1"/>
</dbReference>
<feature type="compositionally biased region" description="Polar residues" evidence="7">
    <location>
        <begin position="967"/>
        <end position="976"/>
    </location>
</feature>
<evidence type="ECO:0000256" key="5">
    <source>
        <dbReference type="PROSITE-ProRule" id="PRU00024"/>
    </source>
</evidence>
<keyword evidence="3 5" id="KW-0863">Zinc-finger</keyword>
<dbReference type="SMR" id="A0A1D6Q734"/>
<organism evidence="8">
    <name type="scientific">Zea mays</name>
    <name type="common">Maize</name>
    <dbReference type="NCBI Taxonomy" id="4577"/>
    <lineage>
        <taxon>Eukaryota</taxon>
        <taxon>Viridiplantae</taxon>
        <taxon>Streptophyta</taxon>
        <taxon>Embryophyta</taxon>
        <taxon>Tracheophyta</taxon>
        <taxon>Spermatophyta</taxon>
        <taxon>Magnoliopsida</taxon>
        <taxon>Liliopsida</taxon>
        <taxon>Poales</taxon>
        <taxon>Poaceae</taxon>
        <taxon>PACMAD clade</taxon>
        <taxon>Panicoideae</taxon>
        <taxon>Andropogonodae</taxon>
        <taxon>Andropogoneae</taxon>
        <taxon>Tripsacinae</taxon>
        <taxon>Zea</taxon>
    </lineage>
</organism>
<dbReference type="SMART" id="SM00064">
    <property type="entry name" value="FYVE"/>
    <property type="match status" value="1"/>
</dbReference>
<dbReference type="Gene3D" id="2.130.10.30">
    <property type="entry name" value="Regulator of chromosome condensation 1/beta-lactamase-inhibitor protein II"/>
    <property type="match status" value="2"/>
</dbReference>
<feature type="region of interest" description="Disordered" evidence="7">
    <location>
        <begin position="964"/>
        <end position="1015"/>
    </location>
</feature>
<feature type="repeat" description="RCC1" evidence="6">
    <location>
        <begin position="425"/>
        <end position="476"/>
    </location>
</feature>
<dbReference type="SUPFAM" id="SSF50985">
    <property type="entry name" value="RCC1/BLIP-II"/>
    <property type="match status" value="1"/>
</dbReference>
<keyword evidence="1" id="KW-0479">Metal-binding</keyword>